<evidence type="ECO:0000313" key="5">
    <source>
        <dbReference type="Proteomes" id="UP000199476"/>
    </source>
</evidence>
<evidence type="ECO:0000259" key="3">
    <source>
        <dbReference type="Pfam" id="PF10145"/>
    </source>
</evidence>
<feature type="transmembrane region" description="Helical" evidence="2">
    <location>
        <begin position="204"/>
        <end position="224"/>
    </location>
</feature>
<dbReference type="PANTHER" id="PTHR37813">
    <property type="entry name" value="FELS-2 PROPHAGE PROTEIN"/>
    <property type="match status" value="1"/>
</dbReference>
<keyword evidence="1" id="KW-1188">Viral release from host cell</keyword>
<reference evidence="4 5" key="1">
    <citation type="submission" date="2016-10" db="EMBL/GenBank/DDBJ databases">
        <authorList>
            <person name="de Groot N.N."/>
        </authorList>
    </citation>
    <scope>NUCLEOTIDE SEQUENCE [LARGE SCALE GENOMIC DNA]</scope>
    <source>
        <strain evidence="4 5">SLAS-1</strain>
    </source>
</reference>
<dbReference type="Pfam" id="PF10145">
    <property type="entry name" value="PhageMin_Tail"/>
    <property type="match status" value="1"/>
</dbReference>
<dbReference type="NCBIfam" id="TIGR01760">
    <property type="entry name" value="tape_meas_TP901"/>
    <property type="match status" value="1"/>
</dbReference>
<keyword evidence="2" id="KW-0812">Transmembrane</keyword>
<feature type="transmembrane region" description="Helical" evidence="2">
    <location>
        <begin position="178"/>
        <end position="198"/>
    </location>
</feature>
<dbReference type="EMBL" id="FNGO01000021">
    <property type="protein sequence ID" value="SDM21096.1"/>
    <property type="molecule type" value="Genomic_DNA"/>
</dbReference>
<dbReference type="PANTHER" id="PTHR37813:SF1">
    <property type="entry name" value="FELS-2 PROPHAGE PROTEIN"/>
    <property type="match status" value="1"/>
</dbReference>
<keyword evidence="2" id="KW-1133">Transmembrane helix</keyword>
<evidence type="ECO:0000256" key="2">
    <source>
        <dbReference type="SAM" id="Phobius"/>
    </source>
</evidence>
<keyword evidence="2" id="KW-0472">Membrane</keyword>
<dbReference type="AlphaFoldDB" id="A0A1G9RCV2"/>
<protein>
    <submittedName>
        <fullName evidence="4">Phage tail tape measure protein, TP901 family, core region</fullName>
    </submittedName>
</protein>
<feature type="domain" description="Phage tail tape measure protein" evidence="3">
    <location>
        <begin position="2"/>
        <end position="91"/>
    </location>
</feature>
<keyword evidence="5" id="KW-1185">Reference proteome</keyword>
<accession>A0A1G9RCV2</accession>
<evidence type="ECO:0000256" key="1">
    <source>
        <dbReference type="ARBA" id="ARBA00022612"/>
    </source>
</evidence>
<name>A0A1G9RCV2_9FIRM</name>
<gene>
    <name evidence="4" type="ORF">SAMN04488692_12142</name>
</gene>
<dbReference type="InterPro" id="IPR010090">
    <property type="entry name" value="Phage_tape_meas"/>
</dbReference>
<feature type="transmembrane region" description="Helical" evidence="2">
    <location>
        <begin position="236"/>
        <end position="267"/>
    </location>
</feature>
<proteinExistence type="predicted"/>
<organism evidence="4 5">
    <name type="scientific">Halarsenatibacter silvermanii</name>
    <dbReference type="NCBI Taxonomy" id="321763"/>
    <lineage>
        <taxon>Bacteria</taxon>
        <taxon>Bacillati</taxon>
        <taxon>Bacillota</taxon>
        <taxon>Clostridia</taxon>
        <taxon>Halanaerobiales</taxon>
        <taxon>Halarsenatibacteraceae</taxon>
        <taxon>Halarsenatibacter</taxon>
    </lineage>
</organism>
<sequence>MAATLGMETEELFGAMATLTGVTGDANEVSTQLRGILNGMLKPTDDLREAMSDLGYQSGEQMIETYGLVGSLQKLYESTGGNNEALGSMFGNVRALTGILPLVGDQADDFAKKTDAMRESTGSMNEAFEIQQETLNATIDRIKALGTVIMVDVGNKFLPVIQKVLEGFESLSPAMRGVVTTGLALAAGLGLIIGPLLIIGSKVAAVAVALGGLGAKFSGLAALLKTGLIPVIKVGLIAALKALAVALGVLIGPVGVIMAVVAAFIIFREEIISAVKFAVEAVAVAVDFWADKFSEIPEFLSETLDGFKRFGRDLISLFAELIADSLRWGRDLISNFTEGVQARINYALEAFVDMGLAFGQYFADLFEQAKEWGFNLITNIRDGILERVYAVIEAIEGLGDNISDYFSDLRERAVGWGCDIMRGVAEGLRNMATAPIRAAKNAAGRIKDAFAGAVGINSPSRVFEGYGQNIVEGLEEGLSGIKPVARSLEGSIEKTLGDIEPAAKIMAGGVLPAADLSGLNTGPAVGDDISQVINMDVQYIVPDEATAKSANNDLMRKLKERGYGGAFR</sequence>
<dbReference type="STRING" id="321763.SAMN04488692_12142"/>
<dbReference type="Proteomes" id="UP000199476">
    <property type="component" value="Unassembled WGS sequence"/>
</dbReference>
<evidence type="ECO:0000313" key="4">
    <source>
        <dbReference type="EMBL" id="SDM21096.1"/>
    </source>
</evidence>